<dbReference type="HOGENOM" id="CLU_2866144_0_0_7"/>
<proteinExistence type="predicted"/>
<gene>
    <name evidence="4" type="ORF">SMGD1_2391</name>
</gene>
<reference evidence="4 5" key="1">
    <citation type="journal article" date="2012" name="Proc. Natl. Acad. Sci. U.S.A.">
        <title>Genome and physiology of a model Epsilonproteobacterium responsible for sulfide detoxification in marine oxygen depletion zones.</title>
        <authorList>
            <person name="Grote J."/>
            <person name="Schott T."/>
            <person name="Bruckner C.G."/>
            <person name="Glockner F.O."/>
            <person name="Jost G."/>
            <person name="Teeling H."/>
            <person name="Labrenz M."/>
            <person name="Jurgens K."/>
        </authorList>
    </citation>
    <scope>NUCLEOTIDE SEQUENCE [LARGE SCALE GENOMIC DNA]</scope>
    <source>
        <strain evidence="4 5">GD1</strain>
    </source>
</reference>
<dbReference type="GO" id="GO:0005524">
    <property type="term" value="F:ATP binding"/>
    <property type="evidence" value="ECO:0007669"/>
    <property type="project" value="UniProtKB-KW"/>
</dbReference>
<feature type="domain" description="Clp ATPase C-terminal" evidence="3">
    <location>
        <begin position="2"/>
        <end position="43"/>
    </location>
</feature>
<evidence type="ECO:0000313" key="4">
    <source>
        <dbReference type="EMBL" id="EHP30914.1"/>
    </source>
</evidence>
<dbReference type="eggNOG" id="COG0542">
    <property type="taxonomic scope" value="Bacteria"/>
</dbReference>
<evidence type="ECO:0000259" key="3">
    <source>
        <dbReference type="Pfam" id="PF10431"/>
    </source>
</evidence>
<dbReference type="AlphaFoldDB" id="B6BP24"/>
<sequence length="64" mass="7012">MVDQIVSRCTEVQSGARNIEHIINTKVLPTLSREILSNMGEKGMPSSVYIGANEEGVFTITFKA</sequence>
<dbReference type="RefSeq" id="WP_008340209.1">
    <property type="nucleotide sequence ID" value="NZ_AFRZ01000001.1"/>
</dbReference>
<keyword evidence="5" id="KW-1185">Reference proteome</keyword>
<dbReference type="InterPro" id="IPR019489">
    <property type="entry name" value="Clp_ATPase_C"/>
</dbReference>
<evidence type="ECO:0000256" key="1">
    <source>
        <dbReference type="ARBA" id="ARBA00022741"/>
    </source>
</evidence>
<comment type="caution">
    <text evidence="4">The sequence shown here is derived from an EMBL/GenBank/DDBJ whole genome shotgun (WGS) entry which is preliminary data.</text>
</comment>
<organism evidence="4 5">
    <name type="scientific">Sulfurimonas gotlandica (strain DSM 19862 / JCM 16533 / GD1)</name>
    <dbReference type="NCBI Taxonomy" id="929558"/>
    <lineage>
        <taxon>Bacteria</taxon>
        <taxon>Pseudomonadati</taxon>
        <taxon>Campylobacterota</taxon>
        <taxon>Epsilonproteobacteria</taxon>
        <taxon>Campylobacterales</taxon>
        <taxon>Sulfurimonadaceae</taxon>
        <taxon>Sulfurimonas</taxon>
    </lineage>
</organism>
<dbReference type="Pfam" id="PF10431">
    <property type="entry name" value="ClpB_D2-small"/>
    <property type="match status" value="1"/>
</dbReference>
<accession>B6BP24</accession>
<dbReference type="EMBL" id="AFRZ01000001">
    <property type="protein sequence ID" value="EHP30914.1"/>
    <property type="molecule type" value="Genomic_DNA"/>
</dbReference>
<keyword evidence="2" id="KW-0067">ATP-binding</keyword>
<protein>
    <recommendedName>
        <fullName evidence="3">Clp ATPase C-terminal domain-containing protein</fullName>
    </recommendedName>
</protein>
<dbReference type="PATRIC" id="fig|929558.5.peg.2381"/>
<evidence type="ECO:0000256" key="2">
    <source>
        <dbReference type="ARBA" id="ARBA00022840"/>
    </source>
</evidence>
<dbReference type="Proteomes" id="UP000006431">
    <property type="component" value="Unassembled WGS sequence"/>
</dbReference>
<dbReference type="Gene3D" id="1.10.8.60">
    <property type="match status" value="1"/>
</dbReference>
<accession>H1FZ30</accession>
<evidence type="ECO:0000313" key="5">
    <source>
        <dbReference type="Proteomes" id="UP000006431"/>
    </source>
</evidence>
<name>B6BP24_SULGG</name>
<dbReference type="STRING" id="929558.SMGD1_2391"/>
<keyword evidence="1" id="KW-0547">Nucleotide-binding</keyword>